<accession>A0ABD7X2F5</accession>
<proteinExistence type="predicted"/>
<feature type="coiled-coil region" evidence="1">
    <location>
        <begin position="30"/>
        <end position="57"/>
    </location>
</feature>
<keyword evidence="2" id="KW-1133">Transmembrane helix</keyword>
<evidence type="ECO:0000313" key="3">
    <source>
        <dbReference type="EMBL" id="WEA46826.1"/>
    </source>
</evidence>
<dbReference type="AlphaFoldDB" id="A0ABD7X2F5"/>
<protein>
    <recommendedName>
        <fullName evidence="5">DUF4760 domain-containing protein</fullName>
    </recommendedName>
</protein>
<keyword evidence="1" id="KW-0175">Coiled coil</keyword>
<evidence type="ECO:0000313" key="4">
    <source>
        <dbReference type="Proteomes" id="UP001220217"/>
    </source>
</evidence>
<sequence>MANLTPYVQAAGAAISLGAAIISFINARNAKKSEKNAKESEEEIQNAKLEMRRNISNKNKIAVIAEVKSKTDVFQKVISKYHRDLEGLNIKEDILSFSEYMSDIKENNWIFEDESSNFGDVLYAELAVYYNQINSSLDPSEMKSISLTLKPKLENFKSALNKISNQNIMN</sequence>
<evidence type="ECO:0008006" key="5">
    <source>
        <dbReference type="Google" id="ProtNLM"/>
    </source>
</evidence>
<keyword evidence="2" id="KW-0472">Membrane</keyword>
<evidence type="ECO:0000256" key="1">
    <source>
        <dbReference type="SAM" id="Coils"/>
    </source>
</evidence>
<name>A0ABD7X2F5_PRIAR</name>
<organism evidence="3 4">
    <name type="scientific">Priestia aryabhattai</name>
    <name type="common">Bacillus aryabhattai</name>
    <dbReference type="NCBI Taxonomy" id="412384"/>
    <lineage>
        <taxon>Bacteria</taxon>
        <taxon>Bacillati</taxon>
        <taxon>Bacillota</taxon>
        <taxon>Bacilli</taxon>
        <taxon>Bacillales</taxon>
        <taxon>Bacillaceae</taxon>
        <taxon>Priestia</taxon>
    </lineage>
</organism>
<gene>
    <name evidence="3" type="ORF">PWO00_12940</name>
</gene>
<reference evidence="3 4" key="1">
    <citation type="submission" date="2023-02" db="EMBL/GenBank/DDBJ databases">
        <title>Complete genome sequence of Priestia aryabhattai G5MAi6, a methanol-tolerant strain isolated from tap water in Hong Kong.</title>
        <authorList>
            <person name="Leung K.M."/>
            <person name="Lai G.K.K."/>
            <person name="Griffin S.D.J."/>
        </authorList>
    </citation>
    <scope>NUCLEOTIDE SEQUENCE [LARGE SCALE GENOMIC DNA]</scope>
    <source>
        <strain evidence="3 4">G5MAi6</strain>
    </source>
</reference>
<dbReference type="RefSeq" id="WP_275037519.1">
    <property type="nucleotide sequence ID" value="NZ_CP118718.1"/>
</dbReference>
<keyword evidence="2" id="KW-0812">Transmembrane</keyword>
<feature type="transmembrane region" description="Helical" evidence="2">
    <location>
        <begin position="6"/>
        <end position="25"/>
    </location>
</feature>
<evidence type="ECO:0000256" key="2">
    <source>
        <dbReference type="SAM" id="Phobius"/>
    </source>
</evidence>
<dbReference type="EMBL" id="CP118718">
    <property type="protein sequence ID" value="WEA46826.1"/>
    <property type="molecule type" value="Genomic_DNA"/>
</dbReference>
<dbReference type="Proteomes" id="UP001220217">
    <property type="component" value="Chromosome"/>
</dbReference>